<dbReference type="RefSeq" id="WP_318599847.1">
    <property type="nucleotide sequence ID" value="NZ_JAWSTH010000085.1"/>
</dbReference>
<accession>A0ABU4HVR4</accession>
<dbReference type="EMBL" id="JAWSTH010000085">
    <property type="protein sequence ID" value="MDW5597383.1"/>
    <property type="molecule type" value="Genomic_DNA"/>
</dbReference>
<feature type="transmembrane region" description="Helical" evidence="1">
    <location>
        <begin position="112"/>
        <end position="131"/>
    </location>
</feature>
<keyword evidence="1" id="KW-0472">Membrane</keyword>
<dbReference type="Proteomes" id="UP001284601">
    <property type="component" value="Unassembled WGS sequence"/>
</dbReference>
<comment type="caution">
    <text evidence="2">The sequence shown here is derived from an EMBL/GenBank/DDBJ whole genome shotgun (WGS) entry which is preliminary data.</text>
</comment>
<feature type="transmembrane region" description="Helical" evidence="1">
    <location>
        <begin position="12"/>
        <end position="34"/>
    </location>
</feature>
<evidence type="ECO:0008006" key="4">
    <source>
        <dbReference type="Google" id="ProtNLM"/>
    </source>
</evidence>
<sequence>MSIDPDRLRRGEWIAGAGGVLLLVVLFLTDWYSVGPFGVDGWHGHTILRWFMLLTIVAALALFLTCATQETPAIPSALAPVTTAIALVTTVLLAYRVLINEPGPNEFVSVEIGAWLGLLSSALVTYGGYLAMRIEGGPLPDVPVRQRSVSEPSPPA</sequence>
<keyword evidence="3" id="KW-1185">Reference proteome</keyword>
<organism evidence="2 3">
    <name type="scientific">Conexibacter stalactiti</name>
    <dbReference type="NCBI Taxonomy" id="1940611"/>
    <lineage>
        <taxon>Bacteria</taxon>
        <taxon>Bacillati</taxon>
        <taxon>Actinomycetota</taxon>
        <taxon>Thermoleophilia</taxon>
        <taxon>Solirubrobacterales</taxon>
        <taxon>Conexibacteraceae</taxon>
        <taxon>Conexibacter</taxon>
    </lineage>
</organism>
<name>A0ABU4HVR4_9ACTN</name>
<protein>
    <recommendedName>
        <fullName evidence="4">DUF2231 domain-containing protein</fullName>
    </recommendedName>
</protein>
<gene>
    <name evidence="2" type="ORF">R7226_23750</name>
</gene>
<evidence type="ECO:0000256" key="1">
    <source>
        <dbReference type="SAM" id="Phobius"/>
    </source>
</evidence>
<evidence type="ECO:0000313" key="3">
    <source>
        <dbReference type="Proteomes" id="UP001284601"/>
    </source>
</evidence>
<reference evidence="3" key="1">
    <citation type="submission" date="2023-07" db="EMBL/GenBank/DDBJ databases">
        <title>Conexibacter stalactiti sp. nov., isolated from stalactites in a lava cave and emended description of the genus Conexibacter.</title>
        <authorList>
            <person name="Lee S.D."/>
        </authorList>
    </citation>
    <scope>NUCLEOTIDE SEQUENCE [LARGE SCALE GENOMIC DNA]</scope>
    <source>
        <strain evidence="3">KCTC 39840</strain>
    </source>
</reference>
<evidence type="ECO:0000313" key="2">
    <source>
        <dbReference type="EMBL" id="MDW5597383.1"/>
    </source>
</evidence>
<keyword evidence="1" id="KW-0812">Transmembrane</keyword>
<feature type="transmembrane region" description="Helical" evidence="1">
    <location>
        <begin position="46"/>
        <end position="65"/>
    </location>
</feature>
<proteinExistence type="predicted"/>
<keyword evidence="1" id="KW-1133">Transmembrane helix</keyword>
<feature type="transmembrane region" description="Helical" evidence="1">
    <location>
        <begin position="77"/>
        <end position="97"/>
    </location>
</feature>